<dbReference type="RefSeq" id="XP_007402700.1">
    <property type="nucleotide sequence ID" value="XM_007402638.1"/>
</dbReference>
<evidence type="ECO:0000256" key="1">
    <source>
        <dbReference type="SAM" id="MobiDB-lite"/>
    </source>
</evidence>
<feature type="compositionally biased region" description="Acidic residues" evidence="1">
    <location>
        <begin position="35"/>
        <end position="44"/>
    </location>
</feature>
<reference evidence="2 3" key="1">
    <citation type="journal article" date="2012" name="BMC Genomics">
        <title>Comparative genomics of the white-rot fungi, Phanerochaete carnosa and P. chrysosporium, to elucidate the genetic basis of the distinct wood types they colonize.</title>
        <authorList>
            <person name="Suzuki H."/>
            <person name="MacDonald J."/>
            <person name="Syed K."/>
            <person name="Salamov A."/>
            <person name="Hori C."/>
            <person name="Aerts A."/>
            <person name="Henrissat B."/>
            <person name="Wiebenga A."/>
            <person name="vanKuyk P.A."/>
            <person name="Barry K."/>
            <person name="Lindquist E."/>
            <person name="LaButti K."/>
            <person name="Lapidus A."/>
            <person name="Lucas S."/>
            <person name="Coutinho P."/>
            <person name="Gong Y."/>
            <person name="Samejima M."/>
            <person name="Mahadevan R."/>
            <person name="Abou-Zaid M."/>
            <person name="de Vries R.P."/>
            <person name="Igarashi K."/>
            <person name="Yadav J.S."/>
            <person name="Grigoriev I.V."/>
            <person name="Master E.R."/>
        </authorList>
    </citation>
    <scope>NUCLEOTIDE SEQUENCE [LARGE SCALE GENOMIC DNA]</scope>
    <source>
        <strain evidence="2 3">HHB-10118-sp</strain>
    </source>
</reference>
<keyword evidence="3" id="KW-1185">Reference proteome</keyword>
<dbReference type="KEGG" id="pco:PHACADRAFT_202449"/>
<feature type="region of interest" description="Disordered" evidence="1">
    <location>
        <begin position="24"/>
        <end position="56"/>
    </location>
</feature>
<gene>
    <name evidence="2" type="ORF">PHACADRAFT_202449</name>
</gene>
<protein>
    <submittedName>
        <fullName evidence="2">Uncharacterized protein</fullName>
    </submittedName>
</protein>
<proteinExistence type="predicted"/>
<dbReference type="GeneID" id="18911880"/>
<dbReference type="AlphaFoldDB" id="K5WEZ6"/>
<dbReference type="EMBL" id="JH930767">
    <property type="protein sequence ID" value="EKM48747.1"/>
    <property type="molecule type" value="Genomic_DNA"/>
</dbReference>
<dbReference type="Proteomes" id="UP000008370">
    <property type="component" value="Unassembled WGS sequence"/>
</dbReference>
<name>K5WEZ6_PHACS</name>
<sequence>MAGVHPDILAEHYGIHGEAIRRALGQTGAGHSADEDNEGDAGGEEEGKGQPGEDNLEEIEVPASTNPFSGGDEITFCAALKMAHQDCIIPSNYGLLSEEWENATA</sequence>
<evidence type="ECO:0000313" key="2">
    <source>
        <dbReference type="EMBL" id="EKM48747.1"/>
    </source>
</evidence>
<organism evidence="2 3">
    <name type="scientific">Phanerochaete carnosa (strain HHB-10118-sp)</name>
    <name type="common">White-rot fungus</name>
    <name type="synonym">Peniophora carnosa</name>
    <dbReference type="NCBI Taxonomy" id="650164"/>
    <lineage>
        <taxon>Eukaryota</taxon>
        <taxon>Fungi</taxon>
        <taxon>Dikarya</taxon>
        <taxon>Basidiomycota</taxon>
        <taxon>Agaricomycotina</taxon>
        <taxon>Agaricomycetes</taxon>
        <taxon>Polyporales</taxon>
        <taxon>Phanerochaetaceae</taxon>
        <taxon>Phanerochaete</taxon>
    </lineage>
</organism>
<dbReference type="HOGENOM" id="CLU_2237538_0_0_1"/>
<evidence type="ECO:0000313" key="3">
    <source>
        <dbReference type="Proteomes" id="UP000008370"/>
    </source>
</evidence>
<dbReference type="InParanoid" id="K5WEZ6"/>
<accession>K5WEZ6</accession>
<dbReference type="OrthoDB" id="3013454at2759"/>